<evidence type="ECO:0000256" key="5">
    <source>
        <dbReference type="ARBA" id="ARBA00022705"/>
    </source>
</evidence>
<evidence type="ECO:0000259" key="15">
    <source>
        <dbReference type="Pfam" id="PF02463"/>
    </source>
</evidence>
<evidence type="ECO:0000256" key="12">
    <source>
        <dbReference type="ARBA" id="ARBA00025401"/>
    </source>
</evidence>
<reference evidence="16 17" key="1">
    <citation type="submission" date="2024-01" db="EMBL/GenBank/DDBJ databases">
        <title>the genome sequence of strain Microbacterium schleiferi NBRC 15075.</title>
        <authorList>
            <person name="Ding Y."/>
            <person name="Zhang G."/>
        </authorList>
    </citation>
    <scope>NUCLEOTIDE SEQUENCE [LARGE SCALE GENOMIC DNA]</scope>
    <source>
        <strain evidence="16 17">NBRC 15075</strain>
    </source>
</reference>
<dbReference type="InterPro" id="IPR042174">
    <property type="entry name" value="RecF_2"/>
</dbReference>
<feature type="domain" description="RecF/RecN/SMC N-terminal" evidence="15">
    <location>
        <begin position="3"/>
        <end position="360"/>
    </location>
</feature>
<evidence type="ECO:0000256" key="10">
    <source>
        <dbReference type="ARBA" id="ARBA00023204"/>
    </source>
</evidence>
<keyword evidence="9 13" id="KW-0238">DNA-binding</keyword>
<keyword evidence="4 13" id="KW-0963">Cytoplasm</keyword>
<evidence type="ECO:0000256" key="3">
    <source>
        <dbReference type="ARBA" id="ARBA00020170"/>
    </source>
</evidence>
<keyword evidence="10 13" id="KW-0234">DNA repair</keyword>
<feature type="binding site" evidence="13">
    <location>
        <begin position="30"/>
        <end position="37"/>
    </location>
    <ligand>
        <name>ATP</name>
        <dbReference type="ChEBI" id="CHEBI:30616"/>
    </ligand>
</feature>
<evidence type="ECO:0000256" key="1">
    <source>
        <dbReference type="ARBA" id="ARBA00004496"/>
    </source>
</evidence>
<dbReference type="Proteomes" id="UP001351900">
    <property type="component" value="Unassembled WGS sequence"/>
</dbReference>
<dbReference type="PROSITE" id="PS00618">
    <property type="entry name" value="RECF_2"/>
    <property type="match status" value="1"/>
</dbReference>
<keyword evidence="11 13" id="KW-0742">SOS response</keyword>
<proteinExistence type="inferred from homology"/>
<evidence type="ECO:0000256" key="9">
    <source>
        <dbReference type="ARBA" id="ARBA00023125"/>
    </source>
</evidence>
<evidence type="ECO:0000256" key="8">
    <source>
        <dbReference type="ARBA" id="ARBA00022840"/>
    </source>
</evidence>
<dbReference type="Gene3D" id="1.20.1050.90">
    <property type="entry name" value="RecF/RecN/SMC, N-terminal domain"/>
    <property type="match status" value="1"/>
</dbReference>
<evidence type="ECO:0000256" key="13">
    <source>
        <dbReference type="HAMAP-Rule" id="MF_00365"/>
    </source>
</evidence>
<evidence type="ECO:0000256" key="7">
    <source>
        <dbReference type="ARBA" id="ARBA00022763"/>
    </source>
</evidence>
<keyword evidence="17" id="KW-1185">Reference proteome</keyword>
<dbReference type="SUPFAM" id="SSF52540">
    <property type="entry name" value="P-loop containing nucleoside triphosphate hydrolases"/>
    <property type="match status" value="1"/>
</dbReference>
<evidence type="ECO:0000313" key="16">
    <source>
        <dbReference type="EMBL" id="MEF2254464.1"/>
    </source>
</evidence>
<evidence type="ECO:0000256" key="6">
    <source>
        <dbReference type="ARBA" id="ARBA00022741"/>
    </source>
</evidence>
<name>A0ABU7V452_9MICO</name>
<dbReference type="PANTHER" id="PTHR32182:SF0">
    <property type="entry name" value="DNA REPLICATION AND REPAIR PROTEIN RECF"/>
    <property type="match status" value="1"/>
</dbReference>
<evidence type="ECO:0000256" key="4">
    <source>
        <dbReference type="ARBA" id="ARBA00022490"/>
    </source>
</evidence>
<evidence type="ECO:0000256" key="2">
    <source>
        <dbReference type="ARBA" id="ARBA00008016"/>
    </source>
</evidence>
<keyword evidence="7 13" id="KW-0227">DNA damage</keyword>
<protein>
    <recommendedName>
        <fullName evidence="3 13">DNA replication and repair protein RecF</fullName>
    </recommendedName>
</protein>
<evidence type="ECO:0000256" key="14">
    <source>
        <dbReference type="RuleBase" id="RU000578"/>
    </source>
</evidence>
<evidence type="ECO:0000313" key="17">
    <source>
        <dbReference type="Proteomes" id="UP001351900"/>
    </source>
</evidence>
<sequence length="389" mass="42139">MIVERLSLTDFRNYARADLQLSSGPTVLVGSNGQGKTNLAEAVAYLATAGSHRVSSDAPLVRDGSDFAIVRATLAHGERRLNVDVQINRQGSNRAQVNGTGIRTGELGRYAHVVLFAPEDLQIVRGDPGARRRFADQLLVQRYPRLSATLADYDRVLKQRGALLKSARARRLDSDALPTLDVWDDKLVALGVEIIRAREALVRDLAGPIADAYASIAGADHAPDARWVLSVDGADPDDDERSVDVTESGDLFERFRSALREKRSAELERGVNLVGPHRDDLVLSLRGLPARGYASHGESWSLALALRIASAHLLRAESQLGDPIVILDDVFAELDAGRRVRLADIVGEFEQVIVTAAVEQDVPAELRVGTVRVEAGTLSGSGQVDREVS</sequence>
<dbReference type="EMBL" id="JAZHOV010000002">
    <property type="protein sequence ID" value="MEF2254464.1"/>
    <property type="molecule type" value="Genomic_DNA"/>
</dbReference>
<dbReference type="InterPro" id="IPR027417">
    <property type="entry name" value="P-loop_NTPase"/>
</dbReference>
<keyword evidence="6 13" id="KW-0547">Nucleotide-binding</keyword>
<accession>A0ABU7V452</accession>
<dbReference type="InterPro" id="IPR018078">
    <property type="entry name" value="DNA-binding_RecF_CS"/>
</dbReference>
<gene>
    <name evidence="13 16" type="primary">recF</name>
    <name evidence="16" type="ORF">V2V91_04850</name>
</gene>
<keyword evidence="8 13" id="KW-0067">ATP-binding</keyword>
<comment type="caution">
    <text evidence="16">The sequence shown here is derived from an EMBL/GenBank/DDBJ whole genome shotgun (WGS) entry which is preliminary data.</text>
</comment>
<organism evidence="16 17">
    <name type="scientific">Microbacterium schleiferi</name>
    <dbReference type="NCBI Taxonomy" id="69362"/>
    <lineage>
        <taxon>Bacteria</taxon>
        <taxon>Bacillati</taxon>
        <taxon>Actinomycetota</taxon>
        <taxon>Actinomycetes</taxon>
        <taxon>Micrococcales</taxon>
        <taxon>Microbacteriaceae</taxon>
        <taxon>Microbacterium</taxon>
    </lineage>
</organism>
<dbReference type="InterPro" id="IPR003395">
    <property type="entry name" value="RecF/RecN/SMC_N"/>
</dbReference>
<keyword evidence="5 13" id="KW-0235">DNA replication</keyword>
<evidence type="ECO:0000256" key="11">
    <source>
        <dbReference type="ARBA" id="ARBA00023236"/>
    </source>
</evidence>
<dbReference type="PANTHER" id="PTHR32182">
    <property type="entry name" value="DNA REPLICATION AND REPAIR PROTEIN RECF"/>
    <property type="match status" value="1"/>
</dbReference>
<dbReference type="NCBIfam" id="TIGR00611">
    <property type="entry name" value="recf"/>
    <property type="match status" value="1"/>
</dbReference>
<dbReference type="InterPro" id="IPR001238">
    <property type="entry name" value="DNA-binding_RecF"/>
</dbReference>
<comment type="function">
    <text evidence="12 13 14">The RecF protein is involved in DNA metabolism; it is required for DNA replication and normal SOS inducibility. RecF binds preferentially to single-stranded, linear DNA. It also seems to bind ATP.</text>
</comment>
<dbReference type="Pfam" id="PF02463">
    <property type="entry name" value="SMC_N"/>
    <property type="match status" value="1"/>
</dbReference>
<comment type="similarity">
    <text evidence="2 13 14">Belongs to the RecF family.</text>
</comment>
<comment type="subcellular location">
    <subcellularLocation>
        <location evidence="1 13 14">Cytoplasm</location>
    </subcellularLocation>
</comment>
<dbReference type="HAMAP" id="MF_00365">
    <property type="entry name" value="RecF"/>
    <property type="match status" value="1"/>
</dbReference>
<dbReference type="RefSeq" id="WP_331791001.1">
    <property type="nucleotide sequence ID" value="NZ_BAAAUO010000005.1"/>
</dbReference>
<dbReference type="Gene3D" id="3.40.50.300">
    <property type="entry name" value="P-loop containing nucleotide triphosphate hydrolases"/>
    <property type="match status" value="1"/>
</dbReference>